<protein>
    <recommendedName>
        <fullName evidence="5">GPI anchored protein</fullName>
    </recommendedName>
</protein>
<dbReference type="AlphaFoldDB" id="A0AA43QMX3"/>
<feature type="region of interest" description="Disordered" evidence="1">
    <location>
        <begin position="100"/>
        <end position="165"/>
    </location>
</feature>
<gene>
    <name evidence="3" type="ORF">OHK93_007819</name>
</gene>
<keyword evidence="4" id="KW-1185">Reference proteome</keyword>
<accession>A0AA43QMX3</accession>
<dbReference type="Proteomes" id="UP001161017">
    <property type="component" value="Unassembled WGS sequence"/>
</dbReference>
<evidence type="ECO:0000313" key="3">
    <source>
        <dbReference type="EMBL" id="MDI1488544.1"/>
    </source>
</evidence>
<evidence type="ECO:0008006" key="5">
    <source>
        <dbReference type="Google" id="ProtNLM"/>
    </source>
</evidence>
<organism evidence="3 4">
    <name type="scientific">Ramalina farinacea</name>
    <dbReference type="NCBI Taxonomy" id="258253"/>
    <lineage>
        <taxon>Eukaryota</taxon>
        <taxon>Fungi</taxon>
        <taxon>Dikarya</taxon>
        <taxon>Ascomycota</taxon>
        <taxon>Pezizomycotina</taxon>
        <taxon>Lecanoromycetes</taxon>
        <taxon>OSLEUM clade</taxon>
        <taxon>Lecanoromycetidae</taxon>
        <taxon>Lecanorales</taxon>
        <taxon>Lecanorineae</taxon>
        <taxon>Ramalinaceae</taxon>
        <taxon>Ramalina</taxon>
    </lineage>
</organism>
<reference evidence="3" key="1">
    <citation type="journal article" date="2023" name="Genome Biol. Evol.">
        <title>First Whole Genome Sequence and Flow Cytometry Genome Size Data for the Lichen-Forming Fungus Ramalina farinacea (Ascomycota).</title>
        <authorList>
            <person name="Llewellyn T."/>
            <person name="Mian S."/>
            <person name="Hill R."/>
            <person name="Leitch I.J."/>
            <person name="Gaya E."/>
        </authorList>
    </citation>
    <scope>NUCLEOTIDE SEQUENCE</scope>
    <source>
        <strain evidence="3">LIQ254RAFAR</strain>
    </source>
</reference>
<proteinExistence type="predicted"/>
<evidence type="ECO:0000313" key="4">
    <source>
        <dbReference type="Proteomes" id="UP001161017"/>
    </source>
</evidence>
<sequence length="283" mass="29019">MSSLRSVLSLALFITLLGPCLSSDVSPSNDQPEDPRVDIETFNLLLNQADHAALHAALHDFSPKKFKHGMFPEDRTAVEAIHREEPGVATGILKLAKRQTSNTTIASPNQQTTSRILPFPIGPETNSADSQITSETQAPSTPVSSVPATTSQAPETTTGSPSMTNGQLVTSTDVNGMVIISTVGGGATTLSPTGQTTHTSQAPITSTMLRETSLANGGRSTITSVAVVGASETAQTPTGDAGVASTTGTGQPGLQTGEATMTRGFGKEMAVVFGAAAGVAFLL</sequence>
<feature type="compositionally biased region" description="Polar residues" evidence="1">
    <location>
        <begin position="100"/>
        <end position="115"/>
    </location>
</feature>
<feature type="compositionally biased region" description="Low complexity" evidence="1">
    <location>
        <begin position="136"/>
        <end position="152"/>
    </location>
</feature>
<feature type="compositionally biased region" description="Polar residues" evidence="1">
    <location>
        <begin position="153"/>
        <end position="165"/>
    </location>
</feature>
<name>A0AA43QMX3_9LECA</name>
<comment type="caution">
    <text evidence="3">The sequence shown here is derived from an EMBL/GenBank/DDBJ whole genome shotgun (WGS) entry which is preliminary data.</text>
</comment>
<evidence type="ECO:0000256" key="1">
    <source>
        <dbReference type="SAM" id="MobiDB-lite"/>
    </source>
</evidence>
<dbReference type="EMBL" id="JAPUFD010000007">
    <property type="protein sequence ID" value="MDI1488544.1"/>
    <property type="molecule type" value="Genomic_DNA"/>
</dbReference>
<feature type="signal peptide" evidence="2">
    <location>
        <begin position="1"/>
        <end position="22"/>
    </location>
</feature>
<feature type="region of interest" description="Disordered" evidence="1">
    <location>
        <begin position="233"/>
        <end position="252"/>
    </location>
</feature>
<evidence type="ECO:0000256" key="2">
    <source>
        <dbReference type="SAM" id="SignalP"/>
    </source>
</evidence>
<feature type="compositionally biased region" description="Polar residues" evidence="1">
    <location>
        <begin position="124"/>
        <end position="135"/>
    </location>
</feature>
<keyword evidence="2" id="KW-0732">Signal</keyword>
<feature type="chain" id="PRO_5041200946" description="GPI anchored protein" evidence="2">
    <location>
        <begin position="23"/>
        <end position="283"/>
    </location>
</feature>